<dbReference type="Pfam" id="PF00440">
    <property type="entry name" value="TetR_N"/>
    <property type="match status" value="1"/>
</dbReference>
<evidence type="ECO:0000256" key="1">
    <source>
        <dbReference type="ARBA" id="ARBA00023125"/>
    </source>
</evidence>
<feature type="domain" description="HTH tetR-type" evidence="3">
    <location>
        <begin position="7"/>
        <end position="67"/>
    </location>
</feature>
<dbReference type="AlphaFoldDB" id="A0A315ZFL9"/>
<dbReference type="InterPro" id="IPR009057">
    <property type="entry name" value="Homeodomain-like_sf"/>
</dbReference>
<evidence type="ECO:0000256" key="2">
    <source>
        <dbReference type="PROSITE-ProRule" id="PRU00335"/>
    </source>
</evidence>
<dbReference type="OrthoDB" id="494991at2"/>
<keyword evidence="5" id="KW-1185">Reference proteome</keyword>
<feature type="DNA-binding region" description="H-T-H motif" evidence="2">
    <location>
        <begin position="30"/>
        <end position="49"/>
    </location>
</feature>
<dbReference type="RefSeq" id="WP_109615804.1">
    <property type="nucleotide sequence ID" value="NZ_QGDO01000001.1"/>
</dbReference>
<gene>
    <name evidence="4" type="ORF">BC781_101651</name>
</gene>
<organism evidence="4 5">
    <name type="scientific">Sediminitomix flava</name>
    <dbReference type="NCBI Taxonomy" id="379075"/>
    <lineage>
        <taxon>Bacteria</taxon>
        <taxon>Pseudomonadati</taxon>
        <taxon>Bacteroidota</taxon>
        <taxon>Cytophagia</taxon>
        <taxon>Cytophagales</taxon>
        <taxon>Flammeovirgaceae</taxon>
        <taxon>Sediminitomix</taxon>
    </lineage>
</organism>
<dbReference type="Proteomes" id="UP000245535">
    <property type="component" value="Unassembled WGS sequence"/>
</dbReference>
<dbReference type="PANTHER" id="PTHR43479">
    <property type="entry name" value="ACREF/ENVCD OPERON REPRESSOR-RELATED"/>
    <property type="match status" value="1"/>
</dbReference>
<name>A0A315ZFL9_SEDFL</name>
<dbReference type="SUPFAM" id="SSF46689">
    <property type="entry name" value="Homeodomain-like"/>
    <property type="match status" value="1"/>
</dbReference>
<dbReference type="Gene3D" id="1.10.357.10">
    <property type="entry name" value="Tetracycline Repressor, domain 2"/>
    <property type="match status" value="1"/>
</dbReference>
<sequence>MAKSIDESKIERIKEATIEMVVDKGYGGASVSAIAKKAGVADGYLYRHYPSKQALVQDLYISYIKDFKSNILEQSENNDDFEDVLFAIIMNIFRLANEAPSRAKFLNMLMNDYTFLMSEDFLRSIPESLEKLCEVGKAKGCVSEDITTEEFVAVFPAIPIELASLRVKGIFSSEPLSEKDAKRAAKLCIKALK</sequence>
<evidence type="ECO:0000313" key="4">
    <source>
        <dbReference type="EMBL" id="PWJ44301.1"/>
    </source>
</evidence>
<keyword evidence="1 2" id="KW-0238">DNA-binding</keyword>
<dbReference type="GO" id="GO:0003677">
    <property type="term" value="F:DNA binding"/>
    <property type="evidence" value="ECO:0007669"/>
    <property type="project" value="UniProtKB-UniRule"/>
</dbReference>
<evidence type="ECO:0000259" key="3">
    <source>
        <dbReference type="PROSITE" id="PS50977"/>
    </source>
</evidence>
<proteinExistence type="predicted"/>
<dbReference type="PROSITE" id="PS50977">
    <property type="entry name" value="HTH_TETR_2"/>
    <property type="match status" value="1"/>
</dbReference>
<dbReference type="PANTHER" id="PTHR43479:SF11">
    <property type="entry name" value="ACREF_ENVCD OPERON REPRESSOR-RELATED"/>
    <property type="match status" value="1"/>
</dbReference>
<comment type="caution">
    <text evidence="4">The sequence shown here is derived from an EMBL/GenBank/DDBJ whole genome shotgun (WGS) entry which is preliminary data.</text>
</comment>
<reference evidence="4 5" key="1">
    <citation type="submission" date="2018-03" db="EMBL/GenBank/DDBJ databases">
        <title>Genomic Encyclopedia of Archaeal and Bacterial Type Strains, Phase II (KMG-II): from individual species to whole genera.</title>
        <authorList>
            <person name="Goeker M."/>
        </authorList>
    </citation>
    <scope>NUCLEOTIDE SEQUENCE [LARGE SCALE GENOMIC DNA]</scope>
    <source>
        <strain evidence="4 5">DSM 28229</strain>
    </source>
</reference>
<accession>A0A315ZFL9</accession>
<protein>
    <submittedName>
        <fullName evidence="4">TetR family transcriptional regulator</fullName>
    </submittedName>
</protein>
<dbReference type="InterPro" id="IPR050624">
    <property type="entry name" value="HTH-type_Tx_Regulator"/>
</dbReference>
<dbReference type="EMBL" id="QGDO01000001">
    <property type="protein sequence ID" value="PWJ44301.1"/>
    <property type="molecule type" value="Genomic_DNA"/>
</dbReference>
<dbReference type="InterPro" id="IPR001647">
    <property type="entry name" value="HTH_TetR"/>
</dbReference>
<dbReference type="PRINTS" id="PR00455">
    <property type="entry name" value="HTHTETR"/>
</dbReference>
<evidence type="ECO:0000313" key="5">
    <source>
        <dbReference type="Proteomes" id="UP000245535"/>
    </source>
</evidence>